<evidence type="ECO:0000256" key="2">
    <source>
        <dbReference type="ARBA" id="ARBA00022475"/>
    </source>
</evidence>
<dbReference type="Pfam" id="PF01790">
    <property type="entry name" value="LGT"/>
    <property type="match status" value="1"/>
</dbReference>
<keyword evidence="4 7" id="KW-0812">Transmembrane</keyword>
<accession>A0ABY8MLD9</accession>
<keyword evidence="9" id="KW-1185">Reference proteome</keyword>
<dbReference type="GO" id="GO:0008961">
    <property type="term" value="F:phosphatidylglycerol-prolipoprotein diacylglyceryl transferase activity"/>
    <property type="evidence" value="ECO:0007669"/>
    <property type="project" value="UniProtKB-EC"/>
</dbReference>
<dbReference type="PANTHER" id="PTHR30589">
    <property type="entry name" value="PROLIPOPROTEIN DIACYLGLYCERYL TRANSFERASE"/>
    <property type="match status" value="1"/>
</dbReference>
<feature type="transmembrane region" description="Helical" evidence="7">
    <location>
        <begin position="83"/>
        <end position="102"/>
    </location>
</feature>
<name>A0ABY8MLD9_9SPIO</name>
<comment type="subcellular location">
    <subcellularLocation>
        <location evidence="7">Cell membrane</location>
        <topology evidence="7">Multi-pass membrane protein</topology>
    </subcellularLocation>
</comment>
<evidence type="ECO:0000256" key="7">
    <source>
        <dbReference type="HAMAP-Rule" id="MF_01147"/>
    </source>
</evidence>
<dbReference type="RefSeq" id="WP_326927810.1">
    <property type="nucleotide sequence ID" value="NZ_CP123443.1"/>
</dbReference>
<dbReference type="EC" id="2.5.1.145" evidence="7"/>
<feature type="transmembrane region" description="Helical" evidence="7">
    <location>
        <begin position="38"/>
        <end position="54"/>
    </location>
</feature>
<dbReference type="NCBIfam" id="TIGR00544">
    <property type="entry name" value="lgt"/>
    <property type="match status" value="1"/>
</dbReference>
<keyword evidence="5 7" id="KW-1133">Transmembrane helix</keyword>
<evidence type="ECO:0000256" key="6">
    <source>
        <dbReference type="ARBA" id="ARBA00023136"/>
    </source>
</evidence>
<evidence type="ECO:0000313" key="8">
    <source>
        <dbReference type="EMBL" id="WGK69624.1"/>
    </source>
</evidence>
<gene>
    <name evidence="7 8" type="primary">lgt</name>
    <name evidence="8" type="ORF">P0082_01830</name>
</gene>
<reference evidence="8 9" key="1">
    <citation type="submission" date="2023-04" db="EMBL/GenBank/DDBJ databases">
        <title>Spirochaete genome identified in red abalone sample constitutes a novel genus.</title>
        <authorList>
            <person name="Sharma S.P."/>
            <person name="Purcell C.M."/>
            <person name="Hyde J.R."/>
            <person name="Severin A.J."/>
        </authorList>
    </citation>
    <scope>NUCLEOTIDE SEQUENCE [LARGE SCALE GENOMIC DNA]</scope>
    <source>
        <strain evidence="8 9">SP-2023</strain>
    </source>
</reference>
<sequence length="361" mass="42003">MLFASVFDLSQFSAILGYLEYPDWLHPEVIPGLKIPRWYSLMYVLAFTITYFLMRHQYSAEKDLDIPPEKKALPYPEEYIQSYFLWCILAMLFFIRFVYVIFYEVDRAYYLTRPWLIWWPFRGGEFVGLQGLSYHGGVLGLIVGMWLFSRRYRQPFLIWADALTASVPLGYTFGRLGNFFNGELYGRVTTMSWGMVFPQAEQLRDTVPTRLGWVQDMAAKVGMEIQGATINLPRHPSQFYEAFGEGILLWLILWFIIRPRRPYPGFVSGCYLIGYGLIRFLLEYLRQPDSYPGYVIQLSESSDVRYFSSFGNISMGQVLSFGMILGGLLVIGLSRWLYNYRLLKTQLEARDQGGAQHKAKP</sequence>
<dbReference type="EMBL" id="CP123443">
    <property type="protein sequence ID" value="WGK69624.1"/>
    <property type="molecule type" value="Genomic_DNA"/>
</dbReference>
<feature type="transmembrane region" description="Helical" evidence="7">
    <location>
        <begin position="318"/>
        <end position="338"/>
    </location>
</feature>
<dbReference type="Proteomes" id="UP001228690">
    <property type="component" value="Chromosome"/>
</dbReference>
<dbReference type="InterPro" id="IPR001640">
    <property type="entry name" value="Lgt"/>
</dbReference>
<comment type="pathway">
    <text evidence="7">Protein modification; lipoprotein biosynthesis (diacylglyceryl transfer).</text>
</comment>
<keyword evidence="6 7" id="KW-0472">Membrane</keyword>
<keyword evidence="2 7" id="KW-1003">Cell membrane</keyword>
<feature type="transmembrane region" description="Helical" evidence="7">
    <location>
        <begin position="156"/>
        <end position="174"/>
    </location>
</feature>
<evidence type="ECO:0000256" key="1">
    <source>
        <dbReference type="ARBA" id="ARBA00007150"/>
    </source>
</evidence>
<evidence type="ECO:0000256" key="5">
    <source>
        <dbReference type="ARBA" id="ARBA00022989"/>
    </source>
</evidence>
<dbReference type="PROSITE" id="PS01311">
    <property type="entry name" value="LGT"/>
    <property type="match status" value="1"/>
</dbReference>
<evidence type="ECO:0000256" key="3">
    <source>
        <dbReference type="ARBA" id="ARBA00022679"/>
    </source>
</evidence>
<feature type="binding site" evidence="7">
    <location>
        <position position="175"/>
    </location>
    <ligand>
        <name>a 1,2-diacyl-sn-glycero-3-phospho-(1'-sn-glycerol)</name>
        <dbReference type="ChEBI" id="CHEBI:64716"/>
    </ligand>
</feature>
<comment type="similarity">
    <text evidence="1 7">Belongs to the Lgt family.</text>
</comment>
<evidence type="ECO:0000256" key="4">
    <source>
        <dbReference type="ARBA" id="ARBA00022692"/>
    </source>
</evidence>
<feature type="transmembrane region" description="Helical" evidence="7">
    <location>
        <begin position="239"/>
        <end position="256"/>
    </location>
</feature>
<feature type="transmembrane region" description="Helical" evidence="7">
    <location>
        <begin position="132"/>
        <end position="149"/>
    </location>
</feature>
<protein>
    <recommendedName>
        <fullName evidence="7">Phosphatidylglycerol--prolipoprotein diacylglyceryl transferase</fullName>
        <ecNumber evidence="7">2.5.1.145</ecNumber>
    </recommendedName>
</protein>
<keyword evidence="3 7" id="KW-0808">Transferase</keyword>
<proteinExistence type="inferred from homology"/>
<comment type="function">
    <text evidence="7">Catalyzes the transfer of the diacylglyceryl group from phosphatidylglycerol to the sulfhydryl group of the N-terminal cysteine of a prolipoprotein, the first step in the formation of mature lipoproteins.</text>
</comment>
<comment type="catalytic activity">
    <reaction evidence="7">
        <text>L-cysteinyl-[prolipoprotein] + a 1,2-diacyl-sn-glycero-3-phospho-(1'-sn-glycerol) = an S-1,2-diacyl-sn-glyceryl-L-cysteinyl-[prolipoprotein] + sn-glycerol 1-phosphate + H(+)</text>
        <dbReference type="Rhea" id="RHEA:56712"/>
        <dbReference type="Rhea" id="RHEA-COMP:14679"/>
        <dbReference type="Rhea" id="RHEA-COMP:14680"/>
        <dbReference type="ChEBI" id="CHEBI:15378"/>
        <dbReference type="ChEBI" id="CHEBI:29950"/>
        <dbReference type="ChEBI" id="CHEBI:57685"/>
        <dbReference type="ChEBI" id="CHEBI:64716"/>
        <dbReference type="ChEBI" id="CHEBI:140658"/>
        <dbReference type="EC" id="2.5.1.145"/>
    </reaction>
</comment>
<organism evidence="8 9">
    <name type="scientific">Candidatus Haliotispira prima</name>
    <dbReference type="NCBI Taxonomy" id="3034016"/>
    <lineage>
        <taxon>Bacteria</taxon>
        <taxon>Pseudomonadati</taxon>
        <taxon>Spirochaetota</taxon>
        <taxon>Spirochaetia</taxon>
        <taxon>Spirochaetales</taxon>
        <taxon>Spirochaetaceae</taxon>
        <taxon>Candidatus Haliotispira</taxon>
    </lineage>
</organism>
<dbReference type="PANTHER" id="PTHR30589:SF0">
    <property type="entry name" value="PHOSPHATIDYLGLYCEROL--PROLIPOPROTEIN DIACYLGLYCERYL TRANSFERASE"/>
    <property type="match status" value="1"/>
</dbReference>
<dbReference type="HAMAP" id="MF_01147">
    <property type="entry name" value="Lgt"/>
    <property type="match status" value="1"/>
</dbReference>
<evidence type="ECO:0000313" key="9">
    <source>
        <dbReference type="Proteomes" id="UP001228690"/>
    </source>
</evidence>
<feature type="transmembrane region" description="Helical" evidence="7">
    <location>
        <begin position="263"/>
        <end position="282"/>
    </location>
</feature>